<reference evidence="1" key="1">
    <citation type="submission" date="2020-10" db="EMBL/GenBank/DDBJ databases">
        <authorList>
            <person name="Castelo-Branco R."/>
            <person name="Eusebio N."/>
            <person name="Adriana R."/>
            <person name="Vieira A."/>
            <person name="Brugerolle De Fraissinette N."/>
            <person name="Rezende De Castro R."/>
            <person name="Schneider M.P."/>
            <person name="Vasconcelos V."/>
            <person name="Leao P.N."/>
        </authorList>
    </citation>
    <scope>NUCLEOTIDE SEQUENCE</scope>
    <source>
        <strain evidence="1">LEGE 07310</strain>
    </source>
</reference>
<dbReference type="AlphaFoldDB" id="A0A8J7AEI6"/>
<evidence type="ECO:0000313" key="1">
    <source>
        <dbReference type="EMBL" id="MBE9075928.1"/>
    </source>
</evidence>
<dbReference type="EMBL" id="JADEXG010000002">
    <property type="protein sequence ID" value="MBE9075928.1"/>
    <property type="molecule type" value="Genomic_DNA"/>
</dbReference>
<accession>A0A8J7AEI6</accession>
<organism evidence="1 2">
    <name type="scientific">Vasconcelosia minhoensis LEGE 07310</name>
    <dbReference type="NCBI Taxonomy" id="915328"/>
    <lineage>
        <taxon>Bacteria</taxon>
        <taxon>Bacillati</taxon>
        <taxon>Cyanobacteriota</taxon>
        <taxon>Cyanophyceae</taxon>
        <taxon>Nodosilineales</taxon>
        <taxon>Cymatolegaceae</taxon>
        <taxon>Vasconcelosia</taxon>
        <taxon>Vasconcelosia minhoensis</taxon>
    </lineage>
</organism>
<sequence length="311" mass="34219">MTKRPKFLTWLAVASLAWGAGVVYNVYLGGETYWLKAMYQRKIALAQQIDQPKLIVTGGSGAHYTINSDLLSRELGQPVINLGIDGPVGLDVILPSVLDQVQPGDTVLLIPEYLLLLDEDGLGDRSGPFSLAIGRPGLGQIPAEQLALDTLQLGIPSLRGIVKSSMDLIETGKLTGYYDDPLTQSGDPTLDKPRLGEWWPQQIREPVSAHSVRRIQQFRDQVEARGGQLVLSLPWVYAEPNPETVENVRKTVDALSPIAPLLYDPETLNIQASPDLFADTHYHLQAEGRRLRSQQLALQLETLPNLPQPTP</sequence>
<name>A0A8J7AEI6_9CYAN</name>
<comment type="caution">
    <text evidence="1">The sequence shown here is derived from an EMBL/GenBank/DDBJ whole genome shotgun (WGS) entry which is preliminary data.</text>
</comment>
<proteinExistence type="predicted"/>
<dbReference type="RefSeq" id="WP_193904594.1">
    <property type="nucleotide sequence ID" value="NZ_JADEXG010000002.1"/>
</dbReference>
<protein>
    <submittedName>
        <fullName evidence="1">Uncharacterized protein</fullName>
    </submittedName>
</protein>
<dbReference type="Proteomes" id="UP000636505">
    <property type="component" value="Unassembled WGS sequence"/>
</dbReference>
<keyword evidence="2" id="KW-1185">Reference proteome</keyword>
<evidence type="ECO:0000313" key="2">
    <source>
        <dbReference type="Proteomes" id="UP000636505"/>
    </source>
</evidence>
<gene>
    <name evidence="1" type="ORF">IQ241_01215</name>
</gene>